<dbReference type="PROSITE" id="PS50076">
    <property type="entry name" value="DNAJ_2"/>
    <property type="match status" value="1"/>
</dbReference>
<feature type="domain" description="J" evidence="3">
    <location>
        <begin position="64"/>
        <end position="122"/>
    </location>
</feature>
<dbReference type="Gene3D" id="1.10.287.110">
    <property type="entry name" value="DnaJ domain"/>
    <property type="match status" value="1"/>
</dbReference>
<feature type="region of interest" description="Disordered" evidence="2">
    <location>
        <begin position="1"/>
        <end position="36"/>
    </location>
</feature>
<dbReference type="Pfam" id="PF00226">
    <property type="entry name" value="DnaJ"/>
    <property type="match status" value="1"/>
</dbReference>
<dbReference type="EMBL" id="JAKJXO020000005">
    <property type="protein sequence ID" value="KAL1605267.1"/>
    <property type="molecule type" value="Genomic_DNA"/>
</dbReference>
<keyword evidence="5" id="KW-1185">Reference proteome</keyword>
<dbReference type="Proteomes" id="UP001521785">
    <property type="component" value="Unassembled WGS sequence"/>
</dbReference>
<keyword evidence="1" id="KW-0175">Coiled coil</keyword>
<organism evidence="4 5">
    <name type="scientific">Paraconiothyrium brasiliense</name>
    <dbReference type="NCBI Taxonomy" id="300254"/>
    <lineage>
        <taxon>Eukaryota</taxon>
        <taxon>Fungi</taxon>
        <taxon>Dikarya</taxon>
        <taxon>Ascomycota</taxon>
        <taxon>Pezizomycotina</taxon>
        <taxon>Dothideomycetes</taxon>
        <taxon>Pleosporomycetidae</taxon>
        <taxon>Pleosporales</taxon>
        <taxon>Massarineae</taxon>
        <taxon>Didymosphaeriaceae</taxon>
        <taxon>Paraconiothyrium</taxon>
    </lineage>
</organism>
<dbReference type="SUPFAM" id="SSF46565">
    <property type="entry name" value="Chaperone J-domain"/>
    <property type="match status" value="1"/>
</dbReference>
<evidence type="ECO:0000259" key="3">
    <source>
        <dbReference type="PROSITE" id="PS50076"/>
    </source>
</evidence>
<feature type="coiled-coil region" evidence="1">
    <location>
        <begin position="183"/>
        <end position="217"/>
    </location>
</feature>
<gene>
    <name evidence="4" type="ORF">SLS60_004814</name>
</gene>
<feature type="compositionally biased region" description="Basic and acidic residues" evidence="2">
    <location>
        <begin position="1"/>
        <end position="10"/>
    </location>
</feature>
<dbReference type="InterPro" id="IPR001623">
    <property type="entry name" value="DnaJ_domain"/>
</dbReference>
<dbReference type="SMART" id="SM00271">
    <property type="entry name" value="DnaJ"/>
    <property type="match status" value="1"/>
</dbReference>
<evidence type="ECO:0000313" key="5">
    <source>
        <dbReference type="Proteomes" id="UP001521785"/>
    </source>
</evidence>
<evidence type="ECO:0000256" key="2">
    <source>
        <dbReference type="SAM" id="MobiDB-lite"/>
    </source>
</evidence>
<reference evidence="4 5" key="1">
    <citation type="submission" date="2024-02" db="EMBL/GenBank/DDBJ databases">
        <title>De novo assembly and annotation of 12 fungi associated with fruit tree decline syndrome in Ontario, Canada.</title>
        <authorList>
            <person name="Sulman M."/>
            <person name="Ellouze W."/>
            <person name="Ilyukhin E."/>
        </authorList>
    </citation>
    <scope>NUCLEOTIDE SEQUENCE [LARGE SCALE GENOMIC DNA]</scope>
    <source>
        <strain evidence="4 5">M42-189</strain>
    </source>
</reference>
<proteinExistence type="predicted"/>
<feature type="compositionally biased region" description="Low complexity" evidence="2">
    <location>
        <begin position="12"/>
        <end position="26"/>
    </location>
</feature>
<dbReference type="CDD" id="cd06257">
    <property type="entry name" value="DnaJ"/>
    <property type="match status" value="1"/>
</dbReference>
<sequence length="273" mass="30710">MCKIRIEPLHHNSTPNPTNSPPASASKFPKQHSKPSKMALPRTFCLSSASASLTPSNCLTSFTNHYEVLGLDHWATTEEVKVQFRKLRVKYFSTDVGKYRQLQTAYAVLVDWEARREYDAVYRVSMGLPPLAGERASASGSTREKATDEMVLASSRSASSTGSPPKSAIVKVAVSRIDAQTRADTGSIQMAKLEEELRRVEEEQHQHEEEQRRLREAEPNWGLKHFSPQYKSVIGTRRYSSYVPIAEKYEHDEMKPRSKRPTYIGGIATNALP</sequence>
<evidence type="ECO:0000313" key="4">
    <source>
        <dbReference type="EMBL" id="KAL1605267.1"/>
    </source>
</evidence>
<name>A0ABR3RLJ6_9PLEO</name>
<evidence type="ECO:0000256" key="1">
    <source>
        <dbReference type="SAM" id="Coils"/>
    </source>
</evidence>
<protein>
    <recommendedName>
        <fullName evidence="3">J domain-containing protein</fullName>
    </recommendedName>
</protein>
<accession>A0ABR3RLJ6</accession>
<comment type="caution">
    <text evidence="4">The sequence shown here is derived from an EMBL/GenBank/DDBJ whole genome shotgun (WGS) entry which is preliminary data.</text>
</comment>
<feature type="region of interest" description="Disordered" evidence="2">
    <location>
        <begin position="253"/>
        <end position="273"/>
    </location>
</feature>
<dbReference type="InterPro" id="IPR036869">
    <property type="entry name" value="J_dom_sf"/>
</dbReference>